<evidence type="ECO:0000313" key="2">
    <source>
        <dbReference type="Proteomes" id="UP000053317"/>
    </source>
</evidence>
<comment type="caution">
    <text evidence="1">The sequence shown here is derived from an EMBL/GenBank/DDBJ whole genome shotgun (WGS) entry which is preliminary data.</text>
</comment>
<reference evidence="1 2" key="2">
    <citation type="submission" date="2015-05" db="EMBL/GenBank/DDBJ databases">
        <authorList>
            <person name="Morales-Cruz A."/>
            <person name="Amrine K.C."/>
            <person name="Cantu D."/>
        </authorList>
    </citation>
    <scope>NUCLEOTIDE SEQUENCE [LARGE SCALE GENOMIC DNA]</scope>
    <source>
        <strain evidence="1">UCRPC4</strain>
    </source>
</reference>
<evidence type="ECO:0000313" key="1">
    <source>
        <dbReference type="EMBL" id="KKY18742.1"/>
    </source>
</evidence>
<organism evidence="1 2">
    <name type="scientific">Phaeomoniella chlamydospora</name>
    <name type="common">Phaeoacremonium chlamydosporum</name>
    <dbReference type="NCBI Taxonomy" id="158046"/>
    <lineage>
        <taxon>Eukaryota</taxon>
        <taxon>Fungi</taxon>
        <taxon>Dikarya</taxon>
        <taxon>Ascomycota</taxon>
        <taxon>Pezizomycotina</taxon>
        <taxon>Eurotiomycetes</taxon>
        <taxon>Chaetothyriomycetidae</taxon>
        <taxon>Phaeomoniellales</taxon>
        <taxon>Phaeomoniellaceae</taxon>
        <taxon>Phaeomoniella</taxon>
    </lineage>
</organism>
<accession>A0A0G2E6T2</accession>
<dbReference type="EMBL" id="LCWF01000117">
    <property type="protein sequence ID" value="KKY18742.1"/>
    <property type="molecule type" value="Genomic_DNA"/>
</dbReference>
<dbReference type="Proteomes" id="UP000053317">
    <property type="component" value="Unassembled WGS sequence"/>
</dbReference>
<proteinExistence type="predicted"/>
<dbReference type="AlphaFoldDB" id="A0A0G2E6T2"/>
<reference evidence="1 2" key="1">
    <citation type="submission" date="2015-05" db="EMBL/GenBank/DDBJ databases">
        <title>Distinctive expansion of gene families associated with plant cell wall degradation and secondary metabolism in the genomes of grapevine trunk pathogens.</title>
        <authorList>
            <person name="Lawrence D.P."/>
            <person name="Travadon R."/>
            <person name="Rolshausen P.E."/>
            <person name="Baumgartner K."/>
        </authorList>
    </citation>
    <scope>NUCLEOTIDE SEQUENCE [LARGE SCALE GENOMIC DNA]</scope>
    <source>
        <strain evidence="1">UCRPC4</strain>
    </source>
</reference>
<gene>
    <name evidence="1" type="ORF">UCRPC4_g04803</name>
</gene>
<keyword evidence="2" id="KW-1185">Reference proteome</keyword>
<sequence>MDGQDANFKSIEDLLTRHGNTTIDSLLLDLQAFRIIAEYDHHEWRQTLLGAMLISGYKPDDFIPLAKDRCSQARTNITSFMMFEARILALLKENKIQLKEETLKWYDERNETGKDFRHQEIRRELEEIRKQLTGVNAFLKRTLDVDERSREFKDAVFAAHQEGNTLEKDQ</sequence>
<protein>
    <submittedName>
        <fullName evidence="1">Uncharacterized protein</fullName>
    </submittedName>
</protein>
<name>A0A0G2E6T2_PHACM</name>